<dbReference type="STRING" id="62708.A0A420HSE2"/>
<name>A0A420HSE2_9PEZI</name>
<feature type="compositionally biased region" description="Basic and acidic residues" evidence="1">
    <location>
        <begin position="740"/>
        <end position="750"/>
    </location>
</feature>
<feature type="compositionally biased region" description="Basic and acidic residues" evidence="1">
    <location>
        <begin position="168"/>
        <end position="179"/>
    </location>
</feature>
<gene>
    <name evidence="2" type="ORF">GcM3_166016</name>
</gene>
<organism evidence="2 3">
    <name type="scientific">Golovinomyces cichoracearum</name>
    <dbReference type="NCBI Taxonomy" id="62708"/>
    <lineage>
        <taxon>Eukaryota</taxon>
        <taxon>Fungi</taxon>
        <taxon>Dikarya</taxon>
        <taxon>Ascomycota</taxon>
        <taxon>Pezizomycotina</taxon>
        <taxon>Leotiomycetes</taxon>
        <taxon>Erysiphales</taxon>
        <taxon>Erysiphaceae</taxon>
        <taxon>Golovinomyces</taxon>
    </lineage>
</organism>
<accession>A0A420HSE2</accession>
<feature type="region of interest" description="Disordered" evidence="1">
    <location>
        <begin position="520"/>
        <end position="588"/>
    </location>
</feature>
<feature type="compositionally biased region" description="Polar residues" evidence="1">
    <location>
        <begin position="1"/>
        <end position="12"/>
    </location>
</feature>
<dbReference type="EMBL" id="MCBQ01016626">
    <property type="protein sequence ID" value="RKF60355.1"/>
    <property type="molecule type" value="Genomic_DNA"/>
</dbReference>
<feature type="region of interest" description="Disordered" evidence="1">
    <location>
        <begin position="75"/>
        <end position="216"/>
    </location>
</feature>
<dbReference type="AlphaFoldDB" id="A0A420HSE2"/>
<keyword evidence="3" id="KW-1185">Reference proteome</keyword>
<comment type="caution">
    <text evidence="2">The sequence shown here is derived from an EMBL/GenBank/DDBJ whole genome shotgun (WGS) entry which is preliminary data.</text>
</comment>
<evidence type="ECO:0000313" key="2">
    <source>
        <dbReference type="EMBL" id="RKF60355.1"/>
    </source>
</evidence>
<feature type="compositionally biased region" description="Polar residues" evidence="1">
    <location>
        <begin position="251"/>
        <end position="274"/>
    </location>
</feature>
<feature type="compositionally biased region" description="Basic and acidic residues" evidence="1">
    <location>
        <begin position="569"/>
        <end position="579"/>
    </location>
</feature>
<reference evidence="2 3" key="1">
    <citation type="journal article" date="2018" name="BMC Genomics">
        <title>Comparative genome analyses reveal sequence features reflecting distinct modes of host-adaptation between dicot and monocot powdery mildew.</title>
        <authorList>
            <person name="Wu Y."/>
            <person name="Ma X."/>
            <person name="Pan Z."/>
            <person name="Kale S.D."/>
            <person name="Song Y."/>
            <person name="King H."/>
            <person name="Zhang Q."/>
            <person name="Presley C."/>
            <person name="Deng X."/>
            <person name="Wei C.I."/>
            <person name="Xiao S."/>
        </authorList>
    </citation>
    <scope>NUCLEOTIDE SEQUENCE [LARGE SCALE GENOMIC DNA]</scope>
    <source>
        <strain evidence="2">UMSG3</strain>
    </source>
</reference>
<evidence type="ECO:0000313" key="3">
    <source>
        <dbReference type="Proteomes" id="UP000283383"/>
    </source>
</evidence>
<sequence>MKERSFSGSDETLPSLKRRPEDSYNNYDDRFIPSIDEDNLWTKSESHTEIDDTKRKRTNSIEAQIHAAAEAFVNRVGQEEEEQEEGKIKDSVSKLRLEESIRSAKMTPSDSEKPHITLRRPPKNTFDSRIEQGSENGTGDSSSRHEAEFDDDVFSFSEHSKRSSWNSYHDHSSSADQCKKFTSSTNTGEKADDISPNITSPASSSISPEGENFLPFTNRKTVGRSTISTPSIRGIQISSPTGSSFHSTSSVHRNIPSTSKRGTPNSYCSPSKISPSRLKPKKADPLVLLHLTVMPLNYSYSCLMSSPDLPESLKSVQENWRLLLDKLGNTVLERGILLAHPHDSYETLEERLLEALELPIRPRACILKCGHYISQSGSESVSSDEESERMLPASKPRNPQIVGRKWCDICGRDIRLQGFEGSESYERRFRIKIYASNGLMSPGAWAAAWREMERVDVEIEPFVDTYLYAELKRFASTSTNKRDEDYEFKADEMMTEDHFHHDFNHESEEEIMGTHVENQEHEMRKEMPHNVGQKKNEEEEETSQFKEPNYEGEMGNKQRRKRNSSGNESIHDPREETRGAARARWSKTDGCNQESLSELLIAATRVFIRERRNVIYSILAILALFVTLMIKGPLSKSPASYDPFMTNNPFNMKFDTTSIKQDDFTTTIVKEITITRLVPTPSEVTSSDIGSEILTLLPQSETQTSKSSDEEQEVPGKVLQIYSPSVTDQRRQRPHPKFGSNDKKERSPSM</sequence>
<feature type="compositionally biased region" description="Polar residues" evidence="1">
    <location>
        <begin position="697"/>
        <end position="706"/>
    </location>
</feature>
<feature type="region of interest" description="Disordered" evidence="1">
    <location>
        <begin position="696"/>
        <end position="750"/>
    </location>
</feature>
<feature type="compositionally biased region" description="Polar residues" evidence="1">
    <location>
        <begin position="196"/>
        <end position="207"/>
    </location>
</feature>
<protein>
    <submittedName>
        <fullName evidence="2">Putative pathway-specific nitrogen regulator</fullName>
    </submittedName>
</protein>
<feature type="compositionally biased region" description="Basic and acidic residues" evidence="1">
    <location>
        <begin position="85"/>
        <end position="102"/>
    </location>
</feature>
<evidence type="ECO:0000256" key="1">
    <source>
        <dbReference type="SAM" id="MobiDB-lite"/>
    </source>
</evidence>
<feature type="region of interest" description="Disordered" evidence="1">
    <location>
        <begin position="1"/>
        <end position="58"/>
    </location>
</feature>
<feature type="region of interest" description="Disordered" evidence="1">
    <location>
        <begin position="376"/>
        <end position="395"/>
    </location>
</feature>
<proteinExistence type="predicted"/>
<feature type="region of interest" description="Disordered" evidence="1">
    <location>
        <begin position="232"/>
        <end position="279"/>
    </location>
</feature>
<feature type="compositionally biased region" description="Basic and acidic residues" evidence="1">
    <location>
        <begin position="18"/>
        <end position="31"/>
    </location>
</feature>
<feature type="compositionally biased region" description="Low complexity" evidence="1">
    <location>
        <begin position="238"/>
        <end position="250"/>
    </location>
</feature>
<feature type="compositionally biased region" description="Basic and acidic residues" evidence="1">
    <location>
        <begin position="44"/>
        <end position="54"/>
    </location>
</feature>
<dbReference type="Proteomes" id="UP000283383">
    <property type="component" value="Unassembled WGS sequence"/>
</dbReference>